<keyword evidence="6" id="KW-1185">Reference proteome</keyword>
<evidence type="ECO:0000313" key="6">
    <source>
        <dbReference type="Proteomes" id="UP001296776"/>
    </source>
</evidence>
<reference evidence="5" key="2">
    <citation type="journal article" date="2020" name="Microorganisms">
        <title>Osmotic Adaptation and Compatible Solute Biosynthesis of Phototrophic Bacteria as Revealed from Genome Analyses.</title>
        <authorList>
            <person name="Imhoff J.F."/>
            <person name="Rahn T."/>
            <person name="Kunzel S."/>
            <person name="Keller A."/>
            <person name="Neulinger S.C."/>
        </authorList>
    </citation>
    <scope>NUCLEOTIDE SEQUENCE</scope>
    <source>
        <strain evidence="5">DSM 11080</strain>
    </source>
</reference>
<accession>A0AAJ0U3A2</accession>
<dbReference type="InterPro" id="IPR022749">
    <property type="entry name" value="D12N6_MeTrfase_N"/>
</dbReference>
<dbReference type="InterPro" id="IPR038333">
    <property type="entry name" value="T1MK-like_N_sf"/>
</dbReference>
<dbReference type="AlphaFoldDB" id="A0AAJ0U3A2"/>
<dbReference type="EMBL" id="NRSJ01000011">
    <property type="protein sequence ID" value="MBK1704499.1"/>
    <property type="molecule type" value="Genomic_DNA"/>
</dbReference>
<evidence type="ECO:0000256" key="3">
    <source>
        <dbReference type="SAM" id="MobiDB-lite"/>
    </source>
</evidence>
<feature type="region of interest" description="Disordered" evidence="3">
    <location>
        <begin position="150"/>
        <end position="248"/>
    </location>
</feature>
<comment type="caution">
    <text evidence="5">The sequence shown here is derived from an EMBL/GenBank/DDBJ whole genome shotgun (WGS) entry which is preliminary data.</text>
</comment>
<evidence type="ECO:0000259" key="4">
    <source>
        <dbReference type="Pfam" id="PF12161"/>
    </source>
</evidence>
<comment type="similarity">
    <text evidence="1">Belongs to the N(4)/N(6)-methyltransferase family.</text>
</comment>
<dbReference type="Pfam" id="PF12161">
    <property type="entry name" value="HsdM_N"/>
    <property type="match status" value="1"/>
</dbReference>
<dbReference type="Gene3D" id="1.20.1260.30">
    <property type="match status" value="1"/>
</dbReference>
<feature type="compositionally biased region" description="Gly residues" evidence="3">
    <location>
        <begin position="304"/>
        <end position="317"/>
    </location>
</feature>
<feature type="region of interest" description="Disordered" evidence="3">
    <location>
        <begin position="289"/>
        <end position="317"/>
    </location>
</feature>
<feature type="compositionally biased region" description="Basic residues" evidence="3">
    <location>
        <begin position="207"/>
        <end position="223"/>
    </location>
</feature>
<organism evidence="5 6">
    <name type="scientific">Halochromatium glycolicum</name>
    <dbReference type="NCBI Taxonomy" id="85075"/>
    <lineage>
        <taxon>Bacteria</taxon>
        <taxon>Pseudomonadati</taxon>
        <taxon>Pseudomonadota</taxon>
        <taxon>Gammaproteobacteria</taxon>
        <taxon>Chromatiales</taxon>
        <taxon>Chromatiaceae</taxon>
        <taxon>Halochromatium</taxon>
    </lineage>
</organism>
<gene>
    <name evidence="5" type="ORF">CKO40_08095</name>
</gene>
<evidence type="ECO:0000313" key="5">
    <source>
        <dbReference type="EMBL" id="MBK1704499.1"/>
    </source>
</evidence>
<reference evidence="5" key="1">
    <citation type="submission" date="2017-08" db="EMBL/GenBank/DDBJ databases">
        <authorList>
            <person name="Imhoff J.F."/>
            <person name="Rahn T."/>
            <person name="Kuenzel S."/>
            <person name="Neulinger S.C."/>
        </authorList>
    </citation>
    <scope>NUCLEOTIDE SEQUENCE</scope>
    <source>
        <strain evidence="5">DSM 11080</strain>
    </source>
</reference>
<name>A0AAJ0U3A2_9GAMM</name>
<sequence length="317" mass="35675">MLSPQLRKHTHGLWSRFWSVGISNPLIAIQQITYLLFIRELEALDGRRTKRGEPSIYASGPDRAKAAKGEYEHCRWSYIRERPSFALLNDTVFPWLRWLETGLAQGNGDSAKLQDTAGRLKDAYFILAPNKTDSLTRSVKDIDELFDDHNLSRARRRGPGCARQPSPGSGQEGHPCRRQPARRNRGARHPENPRTEKGQAGGPTARLLRRPHRRQDPHRRVRARPQASRQRAGADDGGNRAGRVDRRRREDLLRARGEAARAGRLDRWRRDQDRLRDQLHPLVLQAETAAHAGRDSRGHRGGAAAHGGVVGADPGGH</sequence>
<dbReference type="GO" id="GO:0009307">
    <property type="term" value="P:DNA restriction-modification system"/>
    <property type="evidence" value="ECO:0007669"/>
    <property type="project" value="UniProtKB-KW"/>
</dbReference>
<keyword evidence="2" id="KW-0680">Restriction system</keyword>
<evidence type="ECO:0000256" key="2">
    <source>
        <dbReference type="ARBA" id="ARBA00022747"/>
    </source>
</evidence>
<feature type="domain" description="N6 adenine-specific DNA methyltransferase N-terminal" evidence="4">
    <location>
        <begin position="13"/>
        <end position="127"/>
    </location>
</feature>
<protein>
    <recommendedName>
        <fullName evidence="4">N6 adenine-specific DNA methyltransferase N-terminal domain-containing protein</fullName>
    </recommendedName>
</protein>
<feature type="compositionally biased region" description="Basic and acidic residues" evidence="3">
    <location>
        <begin position="232"/>
        <end position="248"/>
    </location>
</feature>
<feature type="compositionally biased region" description="Basic residues" evidence="3">
    <location>
        <begin position="176"/>
        <end position="187"/>
    </location>
</feature>
<proteinExistence type="inferred from homology"/>
<evidence type="ECO:0000256" key="1">
    <source>
        <dbReference type="ARBA" id="ARBA00006594"/>
    </source>
</evidence>
<feature type="compositionally biased region" description="Basic and acidic residues" evidence="3">
    <location>
        <begin position="188"/>
        <end position="197"/>
    </location>
</feature>
<dbReference type="Proteomes" id="UP001296776">
    <property type="component" value="Unassembled WGS sequence"/>
</dbReference>